<dbReference type="InterPro" id="IPR015424">
    <property type="entry name" value="PyrdxlP-dep_Trfase"/>
</dbReference>
<sequence length="375" mass="39877">MERLLTADPKAGFLVHAEEIRAAIERVLVSGHYILGPEVAAFESEFTAYQGGGHTVGVANGTEALEIALRALGVKAGDLVATVANTVTATVSAIEQIGARPVFVEIDAATMLMDAGALESVLVREGGAMKAVVPVHLYGQMADMAAICAAAKRHGAAVVEDCAQAHGASIGGRKAGTWGEVAAFSFYPTKNLGALGDGGGVFTLDGALAERVKLMRQYGWRTRYVAEAAGRNSRLDEMQAAVLRVKLQYLDTENARRRELAARYVERLRAVAEARGIALPSVNDGGENVAVFHQFAVRAEKREALRGHLDSRGIVCGVLYPVPVYRQPAFADEVLSLPETERACAEVLCLPCHPGLTAGDVDRVCDEILRWGTPS</sequence>
<organism evidence="6 7">
    <name type="scientific">Nibricoccus aquaticus</name>
    <dbReference type="NCBI Taxonomy" id="2576891"/>
    <lineage>
        <taxon>Bacteria</taxon>
        <taxon>Pseudomonadati</taxon>
        <taxon>Verrucomicrobiota</taxon>
        <taxon>Opitutia</taxon>
        <taxon>Opitutales</taxon>
        <taxon>Opitutaceae</taxon>
        <taxon>Nibricoccus</taxon>
    </lineage>
</organism>
<dbReference type="KEGG" id="vbh:CMV30_12530"/>
<dbReference type="OrthoDB" id="9810913at2"/>
<evidence type="ECO:0000256" key="2">
    <source>
        <dbReference type="ARBA" id="ARBA00037999"/>
    </source>
</evidence>
<evidence type="ECO:0000256" key="4">
    <source>
        <dbReference type="PIRSR" id="PIRSR000390-2"/>
    </source>
</evidence>
<dbReference type="PANTHER" id="PTHR30244">
    <property type="entry name" value="TRANSAMINASE"/>
    <property type="match status" value="1"/>
</dbReference>
<dbReference type="PIRSF" id="PIRSF000390">
    <property type="entry name" value="PLP_StrS"/>
    <property type="match status" value="1"/>
</dbReference>
<dbReference type="GO" id="GO:0030170">
    <property type="term" value="F:pyridoxal phosphate binding"/>
    <property type="evidence" value="ECO:0007669"/>
    <property type="project" value="TreeGrafter"/>
</dbReference>
<dbReference type="GO" id="GO:0008483">
    <property type="term" value="F:transaminase activity"/>
    <property type="evidence" value="ECO:0007669"/>
    <property type="project" value="TreeGrafter"/>
</dbReference>
<dbReference type="Gene3D" id="3.40.640.10">
    <property type="entry name" value="Type I PLP-dependent aspartate aminotransferase-like (Major domain)"/>
    <property type="match status" value="1"/>
</dbReference>
<evidence type="ECO:0000313" key="7">
    <source>
        <dbReference type="Proteomes" id="UP000217265"/>
    </source>
</evidence>
<dbReference type="CDD" id="cd00616">
    <property type="entry name" value="AHBA_syn"/>
    <property type="match status" value="1"/>
</dbReference>
<dbReference type="AlphaFoldDB" id="A0A290QH94"/>
<dbReference type="Proteomes" id="UP000217265">
    <property type="component" value="Chromosome"/>
</dbReference>
<name>A0A290QH94_9BACT</name>
<feature type="modified residue" description="N6-(pyridoxal phosphate)lysine" evidence="4">
    <location>
        <position position="190"/>
    </location>
</feature>
<keyword evidence="1 4" id="KW-0663">Pyridoxal phosphate</keyword>
<evidence type="ECO:0000256" key="5">
    <source>
        <dbReference type="RuleBase" id="RU004508"/>
    </source>
</evidence>
<comment type="similarity">
    <text evidence="2 5">Belongs to the DegT/DnrJ/EryC1 family.</text>
</comment>
<evidence type="ECO:0000256" key="3">
    <source>
        <dbReference type="PIRSR" id="PIRSR000390-1"/>
    </source>
</evidence>
<dbReference type="InterPro" id="IPR000653">
    <property type="entry name" value="DegT/StrS_aminotransferase"/>
</dbReference>
<accession>A0A290QH94</accession>
<dbReference type="EMBL" id="CP023344">
    <property type="protein sequence ID" value="ATC64718.1"/>
    <property type="molecule type" value="Genomic_DNA"/>
</dbReference>
<reference evidence="6 7" key="1">
    <citation type="submission" date="2017-09" db="EMBL/GenBank/DDBJ databases">
        <title>Complete genome sequence of Verrucomicrobial strain HZ-65, isolated from freshwater.</title>
        <authorList>
            <person name="Choi A."/>
        </authorList>
    </citation>
    <scope>NUCLEOTIDE SEQUENCE [LARGE SCALE GENOMIC DNA]</scope>
    <source>
        <strain evidence="6 7">HZ-65</strain>
    </source>
</reference>
<gene>
    <name evidence="6" type="ORF">CMV30_12530</name>
</gene>
<dbReference type="Gene3D" id="3.90.1150.10">
    <property type="entry name" value="Aspartate Aminotransferase, domain 1"/>
    <property type="match status" value="1"/>
</dbReference>
<dbReference type="InterPro" id="IPR015421">
    <property type="entry name" value="PyrdxlP-dep_Trfase_major"/>
</dbReference>
<evidence type="ECO:0000256" key="1">
    <source>
        <dbReference type="ARBA" id="ARBA00022898"/>
    </source>
</evidence>
<dbReference type="PANTHER" id="PTHR30244:SF36">
    <property type="entry name" value="3-OXO-GLUCOSE-6-PHOSPHATE:GLUTAMATE AMINOTRANSFERASE"/>
    <property type="match status" value="1"/>
</dbReference>
<dbReference type="Pfam" id="PF01041">
    <property type="entry name" value="DegT_DnrJ_EryC1"/>
    <property type="match status" value="1"/>
</dbReference>
<keyword evidence="7" id="KW-1185">Reference proteome</keyword>
<dbReference type="SUPFAM" id="SSF53383">
    <property type="entry name" value="PLP-dependent transferases"/>
    <property type="match status" value="1"/>
</dbReference>
<protein>
    <submittedName>
        <fullName evidence="6">Erythromycin biosynthesis sensory transduction protein eryC1</fullName>
    </submittedName>
</protein>
<dbReference type="GO" id="GO:0000271">
    <property type="term" value="P:polysaccharide biosynthetic process"/>
    <property type="evidence" value="ECO:0007669"/>
    <property type="project" value="TreeGrafter"/>
</dbReference>
<feature type="active site" description="Proton acceptor" evidence="3">
    <location>
        <position position="190"/>
    </location>
</feature>
<evidence type="ECO:0000313" key="6">
    <source>
        <dbReference type="EMBL" id="ATC64718.1"/>
    </source>
</evidence>
<proteinExistence type="inferred from homology"/>
<dbReference type="InterPro" id="IPR015422">
    <property type="entry name" value="PyrdxlP-dep_Trfase_small"/>
</dbReference>